<dbReference type="Pfam" id="PF00230">
    <property type="entry name" value="MIP"/>
    <property type="match status" value="1"/>
</dbReference>
<keyword evidence="10" id="KW-1185">Reference proteome</keyword>
<feature type="transmembrane region" description="Helical" evidence="8">
    <location>
        <begin position="205"/>
        <end position="225"/>
    </location>
</feature>
<dbReference type="SUPFAM" id="SSF81338">
    <property type="entry name" value="Aquaporin-like"/>
    <property type="match status" value="1"/>
</dbReference>
<feature type="transmembrane region" description="Helical" evidence="8">
    <location>
        <begin position="103"/>
        <end position="122"/>
    </location>
</feature>
<evidence type="ECO:0000256" key="7">
    <source>
        <dbReference type="RuleBase" id="RU000477"/>
    </source>
</evidence>
<organism evidence="9 10">
    <name type="scientific">Leishmania tarentolae</name>
    <name type="common">Sauroleishmania tarentolae</name>
    <dbReference type="NCBI Taxonomy" id="5689"/>
    <lineage>
        <taxon>Eukaryota</taxon>
        <taxon>Discoba</taxon>
        <taxon>Euglenozoa</taxon>
        <taxon>Kinetoplastea</taxon>
        <taxon>Metakinetoplastina</taxon>
        <taxon>Trypanosomatida</taxon>
        <taxon>Trypanosomatidae</taxon>
        <taxon>Leishmaniinae</taxon>
        <taxon>Leishmania</taxon>
        <taxon>lizard Leishmania</taxon>
    </lineage>
</organism>
<comment type="similarity">
    <text evidence="2 7">Belongs to the MIP/aquaporin (TC 1.A.8) family.</text>
</comment>
<reference evidence="9" key="1">
    <citation type="submission" date="2019-11" db="EMBL/GenBank/DDBJ databases">
        <title>Leishmania tarentolae CDS.</title>
        <authorList>
            <person name="Goto Y."/>
            <person name="Yamagishi J."/>
        </authorList>
    </citation>
    <scope>NUCLEOTIDE SEQUENCE [LARGE SCALE GENOMIC DNA]</scope>
    <source>
        <strain evidence="9">Parrot Tar II</strain>
    </source>
</reference>
<dbReference type="InterPro" id="IPR022357">
    <property type="entry name" value="MIP_CS"/>
</dbReference>
<evidence type="ECO:0000256" key="3">
    <source>
        <dbReference type="ARBA" id="ARBA00022448"/>
    </source>
</evidence>
<comment type="subcellular location">
    <subcellularLocation>
        <location evidence="1">Membrane</location>
        <topology evidence="1">Multi-pass membrane protein</topology>
    </subcellularLocation>
</comment>
<dbReference type="Gene3D" id="1.20.1080.10">
    <property type="entry name" value="Glycerol uptake facilitator protein"/>
    <property type="match status" value="1"/>
</dbReference>
<dbReference type="GO" id="GO:0015254">
    <property type="term" value="F:glycerol channel activity"/>
    <property type="evidence" value="ECO:0007669"/>
    <property type="project" value="TreeGrafter"/>
</dbReference>
<accession>A0A640KMP2</accession>
<dbReference type="Proteomes" id="UP000419144">
    <property type="component" value="Unassembled WGS sequence"/>
</dbReference>
<dbReference type="PRINTS" id="PR02019">
    <property type="entry name" value="AQUAPORIN7"/>
</dbReference>
<evidence type="ECO:0000256" key="2">
    <source>
        <dbReference type="ARBA" id="ARBA00006175"/>
    </source>
</evidence>
<keyword evidence="5 8" id="KW-1133">Transmembrane helix</keyword>
<dbReference type="PROSITE" id="PS00221">
    <property type="entry name" value="MIP"/>
    <property type="match status" value="1"/>
</dbReference>
<sequence length="314" mass="34688">MPAHKGTAPSQYDVEAQLYEQKEDPDEVATGVHMNEEDPQEKESKWNWMSQSKWPLYEFRWQLREYFSEFFGTFFLIAFGTGVVATTVFNAGATGAGQSNPSYLAINFGWGLGLTISLFLTMGVSGGHLNPAVTLANCVFAGFPWKKLPGYFLAQFLGAFVGAANTYGLFKSHFDEGERNLLPTETMASKYGGIFVTYPKVATGYAVWSEVFNTMALLMGILAITDDRMTPATNYKPVAIGLLLVVIGATTGINSGYCLNPARDFAPRVLSAMLWGSEPFTLHDHYFWLPLIVPFVGALLGMFLYVVFIIPRPL</sequence>
<dbReference type="GO" id="GO:0005886">
    <property type="term" value="C:plasma membrane"/>
    <property type="evidence" value="ECO:0007669"/>
    <property type="project" value="TreeGrafter"/>
</dbReference>
<dbReference type="EMBL" id="BLBS01000044">
    <property type="protein sequence ID" value="GET90990.1"/>
    <property type="molecule type" value="Genomic_DNA"/>
</dbReference>
<proteinExistence type="inferred from homology"/>
<evidence type="ECO:0000313" key="9">
    <source>
        <dbReference type="EMBL" id="GET90990.1"/>
    </source>
</evidence>
<feature type="transmembrane region" description="Helical" evidence="8">
    <location>
        <begin position="152"/>
        <end position="170"/>
    </location>
</feature>
<evidence type="ECO:0000256" key="5">
    <source>
        <dbReference type="ARBA" id="ARBA00022989"/>
    </source>
</evidence>
<evidence type="ECO:0000256" key="1">
    <source>
        <dbReference type="ARBA" id="ARBA00004141"/>
    </source>
</evidence>
<dbReference type="PRINTS" id="PR00783">
    <property type="entry name" value="MINTRINSICP"/>
</dbReference>
<feature type="transmembrane region" description="Helical" evidence="8">
    <location>
        <begin position="287"/>
        <end position="310"/>
    </location>
</feature>
<keyword evidence="6 8" id="KW-0472">Membrane</keyword>
<dbReference type="NCBIfam" id="TIGR00861">
    <property type="entry name" value="MIP"/>
    <property type="match status" value="1"/>
</dbReference>
<dbReference type="InterPro" id="IPR023271">
    <property type="entry name" value="Aquaporin-like"/>
</dbReference>
<dbReference type="VEuPathDB" id="TriTrypDB:LtaPh_3100200"/>
<dbReference type="PANTHER" id="PTHR43829">
    <property type="entry name" value="AQUAPORIN OR AQUAGLYCEROPORIN RELATED"/>
    <property type="match status" value="1"/>
</dbReference>
<name>A0A640KMP2_LEITA</name>
<gene>
    <name evidence="9" type="ORF">LtaPh_3100200</name>
</gene>
<dbReference type="InterPro" id="IPR050363">
    <property type="entry name" value="MIP/Aquaporin"/>
</dbReference>
<keyword evidence="3 7" id="KW-0813">Transport</keyword>
<comment type="caution">
    <text evidence="9">The sequence shown here is derived from an EMBL/GenBank/DDBJ whole genome shotgun (WGS) entry which is preliminary data.</text>
</comment>
<protein>
    <submittedName>
        <fullName evidence="9">Aquaporin 9, putative</fullName>
    </submittedName>
</protein>
<evidence type="ECO:0000256" key="4">
    <source>
        <dbReference type="ARBA" id="ARBA00022692"/>
    </source>
</evidence>
<dbReference type="AlphaFoldDB" id="A0A640KMP2"/>
<dbReference type="CDD" id="cd00333">
    <property type="entry name" value="MIP"/>
    <property type="match status" value="1"/>
</dbReference>
<evidence type="ECO:0000256" key="8">
    <source>
        <dbReference type="SAM" id="Phobius"/>
    </source>
</evidence>
<feature type="transmembrane region" description="Helical" evidence="8">
    <location>
        <begin position="70"/>
        <end position="91"/>
    </location>
</feature>
<dbReference type="PANTHER" id="PTHR43829:SF9">
    <property type="entry name" value="AQUAPORIN-9"/>
    <property type="match status" value="1"/>
</dbReference>
<dbReference type="OrthoDB" id="3222at2759"/>
<feature type="transmembrane region" description="Helical" evidence="8">
    <location>
        <begin position="237"/>
        <end position="257"/>
    </location>
</feature>
<dbReference type="InterPro" id="IPR000425">
    <property type="entry name" value="MIP"/>
</dbReference>
<keyword evidence="4 7" id="KW-0812">Transmembrane</keyword>
<evidence type="ECO:0000313" key="10">
    <source>
        <dbReference type="Proteomes" id="UP000419144"/>
    </source>
</evidence>
<dbReference type="GO" id="GO:0015250">
    <property type="term" value="F:water channel activity"/>
    <property type="evidence" value="ECO:0007669"/>
    <property type="project" value="TreeGrafter"/>
</dbReference>
<evidence type="ECO:0000256" key="6">
    <source>
        <dbReference type="ARBA" id="ARBA00023136"/>
    </source>
</evidence>